<proteinExistence type="predicted"/>
<dbReference type="InParanoid" id="A0A1X2H497"/>
<dbReference type="OMA" id="IMFRQEQ"/>
<feature type="compositionally biased region" description="Polar residues" evidence="1">
    <location>
        <begin position="133"/>
        <end position="148"/>
    </location>
</feature>
<accession>A0A1X2H497</accession>
<feature type="compositionally biased region" description="Low complexity" evidence="1">
    <location>
        <begin position="507"/>
        <end position="529"/>
    </location>
</feature>
<feature type="region of interest" description="Disordered" evidence="1">
    <location>
        <begin position="127"/>
        <end position="148"/>
    </location>
</feature>
<feature type="compositionally biased region" description="Low complexity" evidence="1">
    <location>
        <begin position="539"/>
        <end position="561"/>
    </location>
</feature>
<feature type="region of interest" description="Disordered" evidence="1">
    <location>
        <begin position="448"/>
        <end position="485"/>
    </location>
</feature>
<organism evidence="2 3">
    <name type="scientific">Syncephalastrum racemosum</name>
    <name type="common">Filamentous fungus</name>
    <dbReference type="NCBI Taxonomy" id="13706"/>
    <lineage>
        <taxon>Eukaryota</taxon>
        <taxon>Fungi</taxon>
        <taxon>Fungi incertae sedis</taxon>
        <taxon>Mucoromycota</taxon>
        <taxon>Mucoromycotina</taxon>
        <taxon>Mucoromycetes</taxon>
        <taxon>Mucorales</taxon>
        <taxon>Syncephalastraceae</taxon>
        <taxon>Syncephalastrum</taxon>
    </lineage>
</organism>
<evidence type="ECO:0000313" key="3">
    <source>
        <dbReference type="Proteomes" id="UP000242180"/>
    </source>
</evidence>
<feature type="region of interest" description="Disordered" evidence="1">
    <location>
        <begin position="507"/>
        <end position="567"/>
    </location>
</feature>
<dbReference type="Proteomes" id="UP000242180">
    <property type="component" value="Unassembled WGS sequence"/>
</dbReference>
<feature type="region of interest" description="Disordered" evidence="1">
    <location>
        <begin position="197"/>
        <end position="235"/>
    </location>
</feature>
<evidence type="ECO:0000256" key="1">
    <source>
        <dbReference type="SAM" id="MobiDB-lite"/>
    </source>
</evidence>
<dbReference type="AlphaFoldDB" id="A0A1X2H497"/>
<keyword evidence="3" id="KW-1185">Reference proteome</keyword>
<protein>
    <submittedName>
        <fullName evidence="2">Uncharacterized protein</fullName>
    </submittedName>
</protein>
<feature type="compositionally biased region" description="Low complexity" evidence="1">
    <location>
        <begin position="19"/>
        <end position="31"/>
    </location>
</feature>
<dbReference type="OrthoDB" id="2272461at2759"/>
<feature type="compositionally biased region" description="Polar residues" evidence="1">
    <location>
        <begin position="1"/>
        <end position="14"/>
    </location>
</feature>
<reference evidence="2 3" key="1">
    <citation type="submission" date="2016-07" db="EMBL/GenBank/DDBJ databases">
        <title>Pervasive Adenine N6-methylation of Active Genes in Fungi.</title>
        <authorList>
            <consortium name="DOE Joint Genome Institute"/>
            <person name="Mondo S.J."/>
            <person name="Dannebaum R.O."/>
            <person name="Kuo R.C."/>
            <person name="Labutti K."/>
            <person name="Haridas S."/>
            <person name="Kuo A."/>
            <person name="Salamov A."/>
            <person name="Ahrendt S.R."/>
            <person name="Lipzen A."/>
            <person name="Sullivan W."/>
            <person name="Andreopoulos W.B."/>
            <person name="Clum A."/>
            <person name="Lindquist E."/>
            <person name="Daum C."/>
            <person name="Ramamoorthy G.K."/>
            <person name="Gryganskyi A."/>
            <person name="Culley D."/>
            <person name="Magnuson J.K."/>
            <person name="James T.Y."/>
            <person name="O'Malley M.A."/>
            <person name="Stajich J.E."/>
            <person name="Spatafora J.W."/>
            <person name="Visel A."/>
            <person name="Grigoriev I.V."/>
        </authorList>
    </citation>
    <scope>NUCLEOTIDE SEQUENCE [LARGE SCALE GENOMIC DNA]</scope>
    <source>
        <strain evidence="2 3">NRRL 2496</strain>
    </source>
</reference>
<dbReference type="EMBL" id="MCGN01000009">
    <property type="protein sequence ID" value="ORY93158.1"/>
    <property type="molecule type" value="Genomic_DNA"/>
</dbReference>
<feature type="compositionally biased region" description="Gly residues" evidence="1">
    <location>
        <begin position="457"/>
        <end position="469"/>
    </location>
</feature>
<sequence length="567" mass="61380">MTTFANAPTIASQAENRRQSSTPSQPPSGRTDQPQEQGQQLPAPDECIHVSPTLADILSDDRILRFYQCVKDIRTQQQPLQTAAMFFALCHALGESVMFLKLPHMPKIMFRQEQQLYSVNIAGAQQEPPPMLSTATSHNPPSSSLTSPSENAMIHNVNSDSHTAAASAAFQLFSDTQNSSAQLIQAALASVAPNMVAPSSTTPTTQAPMRSLAEAGPSTAKRPKKASPRDKDYDMRRQEIINDLRNVPDPDLMHQASMVDDDVKLIIQGRERSTKSGLLSPLHRFATMANLPAHYDCDFAPKNAGVYFNYEYFQLFLAYKDLEAERQEKQKREPTADPRPVLVQCRSDVERVLVNTNWEAIRRRLTIGERISQISAIVGRGFLLLSRQVSGRKLLHNFNTGEWTEFMREFRKPANHALLQELQVKYNPDRLYNTSNLSAGSNMALVSGVGNKDEGNENGGGAGGNGSGFAGPSTGTNTNLTNTDSAPVAPVSIQLQSASNDLLATVTVPSSNSTSSSTSNSNTATPASPAHHHHANIMTTTPTNAADTTTAATTSAGTLAASPDIAK</sequence>
<comment type="caution">
    <text evidence="2">The sequence shown here is derived from an EMBL/GenBank/DDBJ whole genome shotgun (WGS) entry which is preliminary data.</text>
</comment>
<dbReference type="STRING" id="13706.A0A1X2H497"/>
<evidence type="ECO:0000313" key="2">
    <source>
        <dbReference type="EMBL" id="ORY93158.1"/>
    </source>
</evidence>
<feature type="region of interest" description="Disordered" evidence="1">
    <location>
        <begin position="1"/>
        <end position="46"/>
    </location>
</feature>
<gene>
    <name evidence="2" type="ORF">BCR43DRAFT_444225</name>
</gene>
<name>A0A1X2H497_SYNRA</name>
<feature type="compositionally biased region" description="Polar residues" evidence="1">
    <location>
        <begin position="476"/>
        <end position="485"/>
    </location>
</feature>